<dbReference type="RefSeq" id="WP_189583612.1">
    <property type="nucleotide sequence ID" value="NZ_BMYF01000017.1"/>
</dbReference>
<accession>A0A8J3D0B3</accession>
<protein>
    <submittedName>
        <fullName evidence="1">Uncharacterized protein</fullName>
    </submittedName>
</protein>
<dbReference type="AlphaFoldDB" id="A0A8J3D0B3"/>
<dbReference type="Proteomes" id="UP000642809">
    <property type="component" value="Unassembled WGS sequence"/>
</dbReference>
<proteinExistence type="predicted"/>
<keyword evidence="2" id="KW-1185">Reference proteome</keyword>
<comment type="caution">
    <text evidence="1">The sequence shown here is derived from an EMBL/GenBank/DDBJ whole genome shotgun (WGS) entry which is preliminary data.</text>
</comment>
<organism evidence="1 2">
    <name type="scientific">Mongoliitalea lutea</name>
    <dbReference type="NCBI Taxonomy" id="849756"/>
    <lineage>
        <taxon>Bacteria</taxon>
        <taxon>Pseudomonadati</taxon>
        <taxon>Bacteroidota</taxon>
        <taxon>Cytophagia</taxon>
        <taxon>Cytophagales</taxon>
        <taxon>Cyclobacteriaceae</taxon>
        <taxon>Mongoliitalea</taxon>
    </lineage>
</organism>
<dbReference type="EMBL" id="BMYF01000017">
    <property type="protein sequence ID" value="GHB44605.1"/>
    <property type="molecule type" value="Genomic_DNA"/>
</dbReference>
<reference evidence="1" key="2">
    <citation type="submission" date="2020-09" db="EMBL/GenBank/DDBJ databases">
        <authorList>
            <person name="Sun Q."/>
            <person name="Kim S."/>
        </authorList>
    </citation>
    <scope>NUCLEOTIDE SEQUENCE</scope>
    <source>
        <strain evidence="1">KCTC 23224</strain>
    </source>
</reference>
<sequence length="137" mass="15349">MTLQPIKKKSARVYQAPCISFTKSGIMRISKNLATHFSLKNSDRVTILNDSNDPQKFYLAKAKAADTDAPQLKNTYKTGLKVAYPEAYNEILKVLDIPKQSLVIYTLGQVTTAYGPALILDMQPLIRLRDHVVPQNI</sequence>
<reference evidence="1" key="1">
    <citation type="journal article" date="2014" name="Int. J. Syst. Evol. Microbiol.">
        <title>Complete genome sequence of Corynebacterium casei LMG S-19264T (=DSM 44701T), isolated from a smear-ripened cheese.</title>
        <authorList>
            <consortium name="US DOE Joint Genome Institute (JGI-PGF)"/>
            <person name="Walter F."/>
            <person name="Albersmeier A."/>
            <person name="Kalinowski J."/>
            <person name="Ruckert C."/>
        </authorList>
    </citation>
    <scope>NUCLEOTIDE SEQUENCE</scope>
    <source>
        <strain evidence="1">KCTC 23224</strain>
    </source>
</reference>
<evidence type="ECO:0000313" key="2">
    <source>
        <dbReference type="Proteomes" id="UP000642809"/>
    </source>
</evidence>
<evidence type="ECO:0000313" key="1">
    <source>
        <dbReference type="EMBL" id="GHB44605.1"/>
    </source>
</evidence>
<gene>
    <name evidence="1" type="ORF">GCM10008106_27100</name>
</gene>
<name>A0A8J3D0B3_9BACT</name>